<protein>
    <submittedName>
        <fullName evidence="1">Uncharacterized protein</fullName>
    </submittedName>
</protein>
<gene>
    <name evidence="1" type="ORF">SLS59_002219</name>
</gene>
<name>A0ABR3RS42_9PLEO</name>
<proteinExistence type="predicted"/>
<evidence type="ECO:0000313" key="2">
    <source>
        <dbReference type="Proteomes" id="UP001521222"/>
    </source>
</evidence>
<dbReference type="EMBL" id="JAKIXB020000006">
    <property type="protein sequence ID" value="KAL1607256.1"/>
    <property type="molecule type" value="Genomic_DNA"/>
</dbReference>
<comment type="caution">
    <text evidence="1">The sequence shown here is derived from an EMBL/GenBank/DDBJ whole genome shotgun (WGS) entry which is preliminary data.</text>
</comment>
<keyword evidence="2" id="KW-1185">Reference proteome</keyword>
<reference evidence="1 2" key="1">
    <citation type="submission" date="2024-02" db="EMBL/GenBank/DDBJ databases">
        <title>De novo assembly and annotation of 12 fungi associated with fruit tree decline syndrome in Ontario, Canada.</title>
        <authorList>
            <person name="Sulman M."/>
            <person name="Ellouze W."/>
            <person name="Ilyukhin E."/>
        </authorList>
    </citation>
    <scope>NUCLEOTIDE SEQUENCE [LARGE SCALE GENOMIC DNA]</scope>
    <source>
        <strain evidence="1 2">M97-236</strain>
    </source>
</reference>
<sequence length="95" mass="10806">MSAPLSFVKINAPEELKRLYAAEIEDKQPDPEWRTRIVTIQEARTAADDSTSERHNGFKVLRRGPKRSKASVLPDVHTYYATEVPTPHSYDGFGY</sequence>
<accession>A0ABR3RS42</accession>
<dbReference type="Proteomes" id="UP001521222">
    <property type="component" value="Unassembled WGS sequence"/>
</dbReference>
<organism evidence="1 2">
    <name type="scientific">Nothophoma quercina</name>
    <dbReference type="NCBI Taxonomy" id="749835"/>
    <lineage>
        <taxon>Eukaryota</taxon>
        <taxon>Fungi</taxon>
        <taxon>Dikarya</taxon>
        <taxon>Ascomycota</taxon>
        <taxon>Pezizomycotina</taxon>
        <taxon>Dothideomycetes</taxon>
        <taxon>Pleosporomycetidae</taxon>
        <taxon>Pleosporales</taxon>
        <taxon>Pleosporineae</taxon>
        <taxon>Didymellaceae</taxon>
        <taxon>Nothophoma</taxon>
    </lineage>
</organism>
<evidence type="ECO:0000313" key="1">
    <source>
        <dbReference type="EMBL" id="KAL1607256.1"/>
    </source>
</evidence>